<evidence type="ECO:0000313" key="2">
    <source>
        <dbReference type="EMBL" id="OZC02583.1"/>
    </source>
</evidence>
<dbReference type="EMBL" id="MQWB01000001">
    <property type="protein sequence ID" value="OZC02583.1"/>
    <property type="molecule type" value="Genomic_DNA"/>
</dbReference>
<sequence length="84" mass="8833">MAEDQTPPTEQDLPPGEGGTMHYGGTDAAYDGMADKNEGDAADAANRVDRTDMDGLDEDPDRTNMEYPKGSAPPHPAPGDNSNV</sequence>
<comment type="caution">
    <text evidence="2">The sequence shown here is derived from an EMBL/GenBank/DDBJ whole genome shotgun (WGS) entry which is preliminary data.</text>
</comment>
<dbReference type="Proteomes" id="UP000216446">
    <property type="component" value="Unassembled WGS sequence"/>
</dbReference>
<feature type="region of interest" description="Disordered" evidence="1">
    <location>
        <begin position="1"/>
        <end position="84"/>
    </location>
</feature>
<accession>A0A259TXT7</accession>
<dbReference type="AlphaFoldDB" id="A0A259TXT7"/>
<organism evidence="2 3">
    <name type="scientific">Rubricoccus marinus</name>
    <dbReference type="NCBI Taxonomy" id="716817"/>
    <lineage>
        <taxon>Bacteria</taxon>
        <taxon>Pseudomonadati</taxon>
        <taxon>Rhodothermota</taxon>
        <taxon>Rhodothermia</taxon>
        <taxon>Rhodothermales</taxon>
        <taxon>Rubricoccaceae</taxon>
        <taxon>Rubricoccus</taxon>
    </lineage>
</organism>
<protein>
    <submittedName>
        <fullName evidence="2">Uncharacterized protein</fullName>
    </submittedName>
</protein>
<proteinExistence type="predicted"/>
<keyword evidence="3" id="KW-1185">Reference proteome</keyword>
<reference evidence="2 3" key="1">
    <citation type="submission" date="2016-11" db="EMBL/GenBank/DDBJ databases">
        <title>Study of marine rhodopsin-containing bacteria.</title>
        <authorList>
            <person name="Yoshizawa S."/>
            <person name="Kumagai Y."/>
            <person name="Kogure K."/>
        </authorList>
    </citation>
    <scope>NUCLEOTIDE SEQUENCE [LARGE SCALE GENOMIC DNA]</scope>
    <source>
        <strain evidence="2 3">SG-29</strain>
    </source>
</reference>
<evidence type="ECO:0000313" key="3">
    <source>
        <dbReference type="Proteomes" id="UP000216446"/>
    </source>
</evidence>
<dbReference type="RefSeq" id="WP_179271049.1">
    <property type="nucleotide sequence ID" value="NZ_MQWB01000001.1"/>
</dbReference>
<evidence type="ECO:0000256" key="1">
    <source>
        <dbReference type="SAM" id="MobiDB-lite"/>
    </source>
</evidence>
<gene>
    <name evidence="2" type="ORF">BSZ36_06080</name>
</gene>
<name>A0A259TXT7_9BACT</name>
<dbReference type="InParanoid" id="A0A259TXT7"/>